<evidence type="ECO:0000256" key="1">
    <source>
        <dbReference type="SAM" id="MobiDB-lite"/>
    </source>
</evidence>
<sequence length="171" mass="19286">MLKEFITNPEEDNKEEVDTEGNTDSAVNWATDVSTSSEEPKEEEPKEEEPEVTNLGEKQNVDVTTLGEAEQEKTTKEDAKQEERVRTVLPEVTTEIFTQEPTTIFQTIENVETTLEPDVTTSPNEHVYQQHSRVLGTSTTTEISLETEICYRGRCVKTKKADGESDLLTTE</sequence>
<protein>
    <submittedName>
        <fullName evidence="2">Uncharacterized protein</fullName>
    </submittedName>
</protein>
<reference evidence="2" key="1">
    <citation type="submission" date="2015-11" db="EMBL/GenBank/DDBJ databases">
        <title>De novo transcriptome assembly of four potential Pierce s Disease insect vectors from Arizona vineyards.</title>
        <authorList>
            <person name="Tassone E.E."/>
        </authorList>
    </citation>
    <scope>NUCLEOTIDE SEQUENCE</scope>
</reference>
<evidence type="ECO:0000313" key="2">
    <source>
        <dbReference type="EMBL" id="JAS74535.1"/>
    </source>
</evidence>
<accession>A0A1B6HIZ5</accession>
<dbReference type="AlphaFoldDB" id="A0A1B6HIZ5"/>
<feature type="compositionally biased region" description="Polar residues" evidence="1">
    <location>
        <begin position="22"/>
        <end position="37"/>
    </location>
</feature>
<dbReference type="EMBL" id="GECU01033171">
    <property type="protein sequence ID" value="JAS74535.1"/>
    <property type="molecule type" value="Transcribed_RNA"/>
</dbReference>
<gene>
    <name evidence="2" type="ORF">g.4933</name>
</gene>
<name>A0A1B6HIZ5_9HEMI</name>
<feature type="compositionally biased region" description="Basic and acidic residues" evidence="1">
    <location>
        <begin position="70"/>
        <end position="83"/>
    </location>
</feature>
<organism evidence="2">
    <name type="scientific">Homalodisca liturata</name>
    <dbReference type="NCBI Taxonomy" id="320908"/>
    <lineage>
        <taxon>Eukaryota</taxon>
        <taxon>Metazoa</taxon>
        <taxon>Ecdysozoa</taxon>
        <taxon>Arthropoda</taxon>
        <taxon>Hexapoda</taxon>
        <taxon>Insecta</taxon>
        <taxon>Pterygota</taxon>
        <taxon>Neoptera</taxon>
        <taxon>Paraneoptera</taxon>
        <taxon>Hemiptera</taxon>
        <taxon>Auchenorrhyncha</taxon>
        <taxon>Membracoidea</taxon>
        <taxon>Cicadellidae</taxon>
        <taxon>Cicadellinae</taxon>
        <taxon>Proconiini</taxon>
        <taxon>Homalodisca</taxon>
    </lineage>
</organism>
<feature type="region of interest" description="Disordered" evidence="1">
    <location>
        <begin position="1"/>
        <end position="83"/>
    </location>
</feature>
<feature type="compositionally biased region" description="Acidic residues" evidence="1">
    <location>
        <begin position="9"/>
        <end position="21"/>
    </location>
</feature>
<proteinExistence type="predicted"/>
<feature type="compositionally biased region" description="Acidic residues" evidence="1">
    <location>
        <begin position="40"/>
        <end position="51"/>
    </location>
</feature>